<comment type="caution">
    <text evidence="2">The sequence shown here is derived from an EMBL/GenBank/DDBJ whole genome shotgun (WGS) entry which is preliminary data.</text>
</comment>
<keyword evidence="3" id="KW-1185">Reference proteome</keyword>
<dbReference type="CDD" id="cd04301">
    <property type="entry name" value="NAT_SF"/>
    <property type="match status" value="1"/>
</dbReference>
<dbReference type="AlphaFoldDB" id="A0A330GZ04"/>
<dbReference type="Proteomes" id="UP000251956">
    <property type="component" value="Unassembled WGS sequence"/>
</dbReference>
<feature type="domain" description="N-acetyltransferase" evidence="1">
    <location>
        <begin position="4"/>
        <end position="153"/>
    </location>
</feature>
<accession>A0A330GZ04</accession>
<organism evidence="2 3">
    <name type="scientific">Mesorhizobium atlanticum</name>
    <dbReference type="NCBI Taxonomy" id="2233532"/>
    <lineage>
        <taxon>Bacteria</taxon>
        <taxon>Pseudomonadati</taxon>
        <taxon>Pseudomonadota</taxon>
        <taxon>Alphaproteobacteria</taxon>
        <taxon>Hyphomicrobiales</taxon>
        <taxon>Phyllobacteriaceae</taxon>
        <taxon>Mesorhizobium</taxon>
    </lineage>
</organism>
<dbReference type="Gene3D" id="3.40.630.30">
    <property type="match status" value="1"/>
</dbReference>
<gene>
    <name evidence="2" type="ORF">DPM35_19820</name>
</gene>
<evidence type="ECO:0000313" key="3">
    <source>
        <dbReference type="Proteomes" id="UP000251956"/>
    </source>
</evidence>
<protein>
    <submittedName>
        <fullName evidence="2">N-acetyltransferase</fullName>
    </submittedName>
</protein>
<proteinExistence type="predicted"/>
<dbReference type="OrthoDB" id="9797178at2"/>
<dbReference type="RefSeq" id="WP_112128927.1">
    <property type="nucleotide sequence ID" value="NZ_QMBQ01000005.1"/>
</dbReference>
<keyword evidence="2" id="KW-0808">Transferase</keyword>
<evidence type="ECO:0000259" key="1">
    <source>
        <dbReference type="PROSITE" id="PS51186"/>
    </source>
</evidence>
<dbReference type="InterPro" id="IPR016181">
    <property type="entry name" value="Acyl_CoA_acyltransferase"/>
</dbReference>
<dbReference type="SUPFAM" id="SSF55729">
    <property type="entry name" value="Acyl-CoA N-acyltransferases (Nat)"/>
    <property type="match status" value="1"/>
</dbReference>
<dbReference type="Pfam" id="PF13527">
    <property type="entry name" value="Acetyltransf_9"/>
    <property type="match status" value="1"/>
</dbReference>
<evidence type="ECO:0000313" key="2">
    <source>
        <dbReference type="EMBL" id="RAZ75154.1"/>
    </source>
</evidence>
<sequence length="168" mass="17860">MSMMSIRAATPRDREAIRLVEEHAFGQQAEAGLVDALVTGGDAVVELVAEEDGQVVGHILFSRLYVQNGGKRFAAVALAPLAVEPSFHGTGIGGALIREAHVRLKEAGEMLAVVLGDPVYYGRFGYTHDRAANFESEYQGEALQALAWGDAPETGRLVYASAFTALAA</sequence>
<dbReference type="InterPro" id="IPR000182">
    <property type="entry name" value="GNAT_dom"/>
</dbReference>
<dbReference type="GO" id="GO:0016747">
    <property type="term" value="F:acyltransferase activity, transferring groups other than amino-acyl groups"/>
    <property type="evidence" value="ECO:0007669"/>
    <property type="project" value="InterPro"/>
</dbReference>
<dbReference type="EMBL" id="QMBQ01000005">
    <property type="protein sequence ID" value="RAZ75154.1"/>
    <property type="molecule type" value="Genomic_DNA"/>
</dbReference>
<reference evidence="2 3" key="1">
    <citation type="submission" date="2018-07" db="EMBL/GenBank/DDBJ databases">
        <title>Diversity of Mesorhizobium strains in Brazil.</title>
        <authorList>
            <person name="Helene L.C.F."/>
            <person name="Dall'Agnol R."/>
            <person name="Delamuta J.R.M."/>
            <person name="Hungria M."/>
        </authorList>
    </citation>
    <scope>NUCLEOTIDE SEQUENCE [LARGE SCALE GENOMIC DNA]</scope>
    <source>
        <strain evidence="2 3">CNPSo 3140</strain>
    </source>
</reference>
<name>A0A330GZ04_9HYPH</name>
<dbReference type="PROSITE" id="PS51186">
    <property type="entry name" value="GNAT"/>
    <property type="match status" value="1"/>
</dbReference>